<keyword evidence="1" id="KW-0812">Transmembrane</keyword>
<evidence type="ECO:0000313" key="3">
    <source>
        <dbReference type="Proteomes" id="UP001162030"/>
    </source>
</evidence>
<keyword evidence="1" id="KW-1133">Transmembrane helix</keyword>
<dbReference type="Proteomes" id="UP001162030">
    <property type="component" value="Chromosome"/>
</dbReference>
<sequence>MKVIRIYPSFGPIIYIYTVWVLFFVSLLMQEGGSKKHMLLLLCWILFLVVLVIKDLLDWLVWKKYLPIMCFRDNKIDVQRREKVDAYDRIPFDQIKKISFDRQSAKLSIYLINGRSLSVDLYRLRRSKQKEVLKYIEQRIPLQ</sequence>
<gene>
    <name evidence="2" type="ORF">MSZNOR_2259</name>
</gene>
<proteinExistence type="predicted"/>
<organism evidence="2 3">
    <name type="scientific">Methylocaldum szegediense</name>
    <dbReference type="NCBI Taxonomy" id="73780"/>
    <lineage>
        <taxon>Bacteria</taxon>
        <taxon>Pseudomonadati</taxon>
        <taxon>Pseudomonadota</taxon>
        <taxon>Gammaproteobacteria</taxon>
        <taxon>Methylococcales</taxon>
        <taxon>Methylococcaceae</taxon>
        <taxon>Methylocaldum</taxon>
    </lineage>
</organism>
<evidence type="ECO:0008006" key="4">
    <source>
        <dbReference type="Google" id="ProtNLM"/>
    </source>
</evidence>
<evidence type="ECO:0000256" key="1">
    <source>
        <dbReference type="SAM" id="Phobius"/>
    </source>
</evidence>
<dbReference type="EMBL" id="OX458333">
    <property type="protein sequence ID" value="CAI8837192.1"/>
    <property type="molecule type" value="Genomic_DNA"/>
</dbReference>
<evidence type="ECO:0000313" key="2">
    <source>
        <dbReference type="EMBL" id="CAI8837192.1"/>
    </source>
</evidence>
<accession>A0ABM9I207</accession>
<feature type="transmembrane region" description="Helical" evidence="1">
    <location>
        <begin position="6"/>
        <end position="27"/>
    </location>
</feature>
<keyword evidence="3" id="KW-1185">Reference proteome</keyword>
<reference evidence="2 3" key="1">
    <citation type="submission" date="2023-03" db="EMBL/GenBank/DDBJ databases">
        <authorList>
            <person name="Pearce D."/>
        </authorList>
    </citation>
    <scope>NUCLEOTIDE SEQUENCE [LARGE SCALE GENOMIC DNA]</scope>
    <source>
        <strain evidence="2">Msz</strain>
    </source>
</reference>
<feature type="transmembrane region" description="Helical" evidence="1">
    <location>
        <begin position="39"/>
        <end position="62"/>
    </location>
</feature>
<keyword evidence="1" id="KW-0472">Membrane</keyword>
<protein>
    <recommendedName>
        <fullName evidence="4">PH domain-containing protein</fullName>
    </recommendedName>
</protein>
<name>A0ABM9I207_9GAMM</name>